<evidence type="ECO:0000256" key="5">
    <source>
        <dbReference type="ARBA" id="ARBA00023136"/>
    </source>
</evidence>
<evidence type="ECO:0000256" key="7">
    <source>
        <dbReference type="ARBA" id="ARBA00023180"/>
    </source>
</evidence>
<dbReference type="SUPFAM" id="SSF53850">
    <property type="entry name" value="Periplasmic binding protein-like II"/>
    <property type="match status" value="1"/>
</dbReference>
<dbReference type="AlphaFoldDB" id="A0ABD2N395"/>
<evidence type="ECO:0000256" key="4">
    <source>
        <dbReference type="ARBA" id="ARBA00022989"/>
    </source>
</evidence>
<sequence>ASALSQCVSLIINFCTQKDAYISLSSTKYFHNFASIRVDYRNTMISDWFPTKPDFYIIEADDFQELDDKFRKLSSLSNLSFNPRAKHLFIVPNITVDFLKFISALFIRDVFFLNPEALDLWSPFQNGKEILNWNNLCTKIHNKVCRCRNNPLKMNTIDHLLNITGNKRISKISAVYIYVKYYSTCPNCTKKGIIFDIFDIIADHLEIEVEYSRRRNRTEKQVLEKNDVFIRAYTVEIFYFSEFTMSCLTDEWSWFVPTPQLIPRWKYLNNIFELRVWLASFALMFIFSVVWTTSKFIFDGEFAFFEITIAVFKLFVEQSHDIRKNYVYRAILAVSVIFFVYFMNTFLKCRFTYLLNGVNYQDDISSFDDIKNNKIHIGFHISLTRLLNYTAEMKDYLEKFRLECGSVEECLERAAFQRDIAVLHRARIGRNMMKSYIENNGESLLKEIEPPFIVMQNVIDFQRGHPLFPIFNKYLYNLVELGIAKKVVSKYDPKIEKVQDGYIEQRALTTEHLVIPLVFWVTGILCSTIIFIMEELENESKKKRKMEFMKNKLH</sequence>
<dbReference type="EMBL" id="JABFTP020000062">
    <property type="protein sequence ID" value="KAL3272892.1"/>
    <property type="molecule type" value="Genomic_DNA"/>
</dbReference>
<name>A0ABD2N395_9CUCU</name>
<dbReference type="GO" id="GO:0005886">
    <property type="term" value="C:plasma membrane"/>
    <property type="evidence" value="ECO:0007669"/>
    <property type="project" value="UniProtKB-SubCell"/>
</dbReference>
<dbReference type="InterPro" id="IPR052192">
    <property type="entry name" value="Insect_Ionotropic_Sensory_Rcpt"/>
</dbReference>
<evidence type="ECO:0000256" key="1">
    <source>
        <dbReference type="ARBA" id="ARBA00004651"/>
    </source>
</evidence>
<feature type="transmembrane region" description="Helical" evidence="8">
    <location>
        <begin position="327"/>
        <end position="347"/>
    </location>
</feature>
<evidence type="ECO:0008006" key="11">
    <source>
        <dbReference type="Google" id="ProtNLM"/>
    </source>
</evidence>
<evidence type="ECO:0000313" key="10">
    <source>
        <dbReference type="Proteomes" id="UP001516400"/>
    </source>
</evidence>
<dbReference type="PANTHER" id="PTHR42643">
    <property type="entry name" value="IONOTROPIC RECEPTOR 20A-RELATED"/>
    <property type="match status" value="1"/>
</dbReference>
<protein>
    <recommendedName>
        <fullName evidence="11">Ionotropic receptor</fullName>
    </recommendedName>
</protein>
<keyword evidence="7" id="KW-0325">Glycoprotein</keyword>
<dbReference type="PANTHER" id="PTHR42643:SF30">
    <property type="entry name" value="IONOTROPIC RECEPTOR 40A-RELATED"/>
    <property type="match status" value="1"/>
</dbReference>
<feature type="transmembrane region" description="Helical" evidence="8">
    <location>
        <begin position="513"/>
        <end position="533"/>
    </location>
</feature>
<keyword evidence="3 8" id="KW-0812">Transmembrane</keyword>
<keyword evidence="10" id="KW-1185">Reference proteome</keyword>
<accession>A0ABD2N395</accession>
<evidence type="ECO:0000256" key="3">
    <source>
        <dbReference type="ARBA" id="ARBA00022692"/>
    </source>
</evidence>
<gene>
    <name evidence="9" type="ORF">HHI36_014352</name>
</gene>
<comment type="subcellular location">
    <subcellularLocation>
        <location evidence="1">Cell membrane</location>
        <topology evidence="1">Multi-pass membrane protein</topology>
    </subcellularLocation>
</comment>
<keyword evidence="4 8" id="KW-1133">Transmembrane helix</keyword>
<keyword evidence="2" id="KW-1003">Cell membrane</keyword>
<keyword evidence="6" id="KW-0675">Receptor</keyword>
<evidence type="ECO:0000256" key="2">
    <source>
        <dbReference type="ARBA" id="ARBA00022475"/>
    </source>
</evidence>
<keyword evidence="5 8" id="KW-0472">Membrane</keyword>
<feature type="non-terminal residue" evidence="9">
    <location>
        <position position="1"/>
    </location>
</feature>
<feature type="transmembrane region" description="Helical" evidence="8">
    <location>
        <begin position="274"/>
        <end position="291"/>
    </location>
</feature>
<evidence type="ECO:0000256" key="6">
    <source>
        <dbReference type="ARBA" id="ARBA00023170"/>
    </source>
</evidence>
<reference evidence="9 10" key="1">
    <citation type="journal article" date="2021" name="BMC Biol.">
        <title>Horizontally acquired antibacterial genes associated with adaptive radiation of ladybird beetles.</title>
        <authorList>
            <person name="Li H.S."/>
            <person name="Tang X.F."/>
            <person name="Huang Y.H."/>
            <person name="Xu Z.Y."/>
            <person name="Chen M.L."/>
            <person name="Du X.Y."/>
            <person name="Qiu B.Y."/>
            <person name="Chen P.T."/>
            <person name="Zhang W."/>
            <person name="Slipinski A."/>
            <person name="Escalona H.E."/>
            <person name="Waterhouse R.M."/>
            <person name="Zwick A."/>
            <person name="Pang H."/>
        </authorList>
    </citation>
    <scope>NUCLEOTIDE SEQUENCE [LARGE SCALE GENOMIC DNA]</scope>
    <source>
        <strain evidence="9">SYSU2018</strain>
    </source>
</reference>
<evidence type="ECO:0000256" key="8">
    <source>
        <dbReference type="SAM" id="Phobius"/>
    </source>
</evidence>
<organism evidence="9 10">
    <name type="scientific">Cryptolaemus montrouzieri</name>
    <dbReference type="NCBI Taxonomy" id="559131"/>
    <lineage>
        <taxon>Eukaryota</taxon>
        <taxon>Metazoa</taxon>
        <taxon>Ecdysozoa</taxon>
        <taxon>Arthropoda</taxon>
        <taxon>Hexapoda</taxon>
        <taxon>Insecta</taxon>
        <taxon>Pterygota</taxon>
        <taxon>Neoptera</taxon>
        <taxon>Endopterygota</taxon>
        <taxon>Coleoptera</taxon>
        <taxon>Polyphaga</taxon>
        <taxon>Cucujiformia</taxon>
        <taxon>Coccinelloidea</taxon>
        <taxon>Coccinellidae</taxon>
        <taxon>Scymninae</taxon>
        <taxon>Scymnini</taxon>
        <taxon>Cryptolaemus</taxon>
    </lineage>
</organism>
<proteinExistence type="predicted"/>
<comment type="caution">
    <text evidence="9">The sequence shown here is derived from an EMBL/GenBank/DDBJ whole genome shotgun (WGS) entry which is preliminary data.</text>
</comment>
<evidence type="ECO:0000313" key="9">
    <source>
        <dbReference type="EMBL" id="KAL3272892.1"/>
    </source>
</evidence>
<dbReference type="Proteomes" id="UP001516400">
    <property type="component" value="Unassembled WGS sequence"/>
</dbReference>